<keyword evidence="4 7" id="KW-0371">Homeobox</keyword>
<keyword evidence="6 7" id="KW-0539">Nucleus</keyword>
<dbReference type="SMART" id="SM00389">
    <property type="entry name" value="HOX"/>
    <property type="match status" value="1"/>
</dbReference>
<sequence length="185" mass="20742">MCKLKPLLQRWLEEANDTENFQELCSIEQRLAPSRKRKQRTSIDNNLREALESAFLKCPKPSAQELGQIADNLILEKDVVRVWFCNRRQKGKRALFHGGEDSEGLPRYGLFSMQPTQPGVPSLLIPQGYDGVAVASMYTAPFQEGSVYPQSDPVSTTMHSSLELTGITEHRRLGQGALELAQSPQ</sequence>
<dbReference type="STRING" id="137246.A0A401RSW6"/>
<evidence type="ECO:0000256" key="4">
    <source>
        <dbReference type="ARBA" id="ARBA00023155"/>
    </source>
</evidence>
<dbReference type="InterPro" id="IPR017970">
    <property type="entry name" value="Homeobox_CS"/>
</dbReference>
<dbReference type="PRINTS" id="PR00028">
    <property type="entry name" value="POUDOMAIN"/>
</dbReference>
<dbReference type="Pfam" id="PF00046">
    <property type="entry name" value="Homeodomain"/>
    <property type="match status" value="1"/>
</dbReference>
<evidence type="ECO:0000256" key="3">
    <source>
        <dbReference type="ARBA" id="ARBA00023125"/>
    </source>
</evidence>
<evidence type="ECO:0000256" key="2">
    <source>
        <dbReference type="ARBA" id="ARBA00023015"/>
    </source>
</evidence>
<evidence type="ECO:0000256" key="7">
    <source>
        <dbReference type="PROSITE-ProRule" id="PRU00108"/>
    </source>
</evidence>
<evidence type="ECO:0000256" key="1">
    <source>
        <dbReference type="ARBA" id="ARBA00004123"/>
    </source>
</evidence>
<dbReference type="InterPro" id="IPR000327">
    <property type="entry name" value="POU_dom"/>
</dbReference>
<comment type="subcellular location">
    <subcellularLocation>
        <location evidence="1 7 8">Nucleus</location>
    </subcellularLocation>
</comment>
<dbReference type="EMBL" id="BEZZ01002129">
    <property type="protein sequence ID" value="GCC21233.1"/>
    <property type="molecule type" value="Genomic_DNA"/>
</dbReference>
<dbReference type="InterPro" id="IPR001356">
    <property type="entry name" value="HD"/>
</dbReference>
<dbReference type="PANTHER" id="PTHR11636">
    <property type="entry name" value="POU DOMAIN"/>
    <property type="match status" value="1"/>
</dbReference>
<feature type="domain" description="Homeobox" evidence="9">
    <location>
        <begin position="34"/>
        <end position="94"/>
    </location>
</feature>
<organism evidence="11 12">
    <name type="scientific">Chiloscyllium punctatum</name>
    <name type="common">Brownbanded bambooshark</name>
    <name type="synonym">Hemiscyllium punctatum</name>
    <dbReference type="NCBI Taxonomy" id="137246"/>
    <lineage>
        <taxon>Eukaryota</taxon>
        <taxon>Metazoa</taxon>
        <taxon>Chordata</taxon>
        <taxon>Craniata</taxon>
        <taxon>Vertebrata</taxon>
        <taxon>Chondrichthyes</taxon>
        <taxon>Elasmobranchii</taxon>
        <taxon>Galeomorphii</taxon>
        <taxon>Galeoidea</taxon>
        <taxon>Orectolobiformes</taxon>
        <taxon>Hemiscylliidae</taxon>
        <taxon>Chiloscyllium</taxon>
    </lineage>
</organism>
<keyword evidence="5" id="KW-0804">Transcription</keyword>
<keyword evidence="12" id="KW-1185">Reference proteome</keyword>
<gene>
    <name evidence="11" type="ORF">chiPu_0019700</name>
</gene>
<protein>
    <recommendedName>
        <fullName evidence="13">POU domain protein</fullName>
    </recommendedName>
</protein>
<proteinExistence type="predicted"/>
<dbReference type="Proteomes" id="UP000287033">
    <property type="component" value="Unassembled WGS sequence"/>
</dbReference>
<dbReference type="OrthoDB" id="6358449at2759"/>
<keyword evidence="3 7" id="KW-0238">DNA-binding</keyword>
<comment type="caution">
    <text evidence="11">The sequence shown here is derived from an EMBL/GenBank/DDBJ whole genome shotgun (WGS) entry which is preliminary data.</text>
</comment>
<dbReference type="AlphaFoldDB" id="A0A401RSW6"/>
<dbReference type="PROSITE" id="PS00027">
    <property type="entry name" value="HOMEOBOX_1"/>
    <property type="match status" value="1"/>
</dbReference>
<evidence type="ECO:0000313" key="11">
    <source>
        <dbReference type="EMBL" id="GCC21233.1"/>
    </source>
</evidence>
<dbReference type="GO" id="GO:0000981">
    <property type="term" value="F:DNA-binding transcription factor activity, RNA polymerase II-specific"/>
    <property type="evidence" value="ECO:0007669"/>
    <property type="project" value="InterPro"/>
</dbReference>
<dbReference type="InterPro" id="IPR009057">
    <property type="entry name" value="Homeodomain-like_sf"/>
</dbReference>
<evidence type="ECO:0000259" key="9">
    <source>
        <dbReference type="PROSITE" id="PS50071"/>
    </source>
</evidence>
<evidence type="ECO:0000256" key="6">
    <source>
        <dbReference type="ARBA" id="ARBA00023242"/>
    </source>
</evidence>
<evidence type="ECO:0000259" key="10">
    <source>
        <dbReference type="PROSITE" id="PS51179"/>
    </source>
</evidence>
<evidence type="ECO:0000313" key="12">
    <source>
        <dbReference type="Proteomes" id="UP000287033"/>
    </source>
</evidence>
<keyword evidence="2" id="KW-0805">Transcription regulation</keyword>
<accession>A0A401RSW6</accession>
<feature type="DNA-binding region" description="Homeobox" evidence="7">
    <location>
        <begin position="36"/>
        <end position="95"/>
    </location>
</feature>
<evidence type="ECO:0000256" key="5">
    <source>
        <dbReference type="ARBA" id="ARBA00023163"/>
    </source>
</evidence>
<dbReference type="InterPro" id="IPR013847">
    <property type="entry name" value="POU"/>
</dbReference>
<dbReference type="CDD" id="cd00086">
    <property type="entry name" value="homeodomain"/>
    <property type="match status" value="1"/>
</dbReference>
<dbReference type="GO" id="GO:0000978">
    <property type="term" value="F:RNA polymerase II cis-regulatory region sequence-specific DNA binding"/>
    <property type="evidence" value="ECO:0007669"/>
    <property type="project" value="TreeGrafter"/>
</dbReference>
<feature type="domain" description="POU-specific" evidence="10">
    <location>
        <begin position="1"/>
        <end position="16"/>
    </location>
</feature>
<dbReference type="GO" id="GO:0005634">
    <property type="term" value="C:nucleus"/>
    <property type="evidence" value="ECO:0007669"/>
    <property type="project" value="UniProtKB-SubCell"/>
</dbReference>
<evidence type="ECO:0008006" key="13">
    <source>
        <dbReference type="Google" id="ProtNLM"/>
    </source>
</evidence>
<reference evidence="11 12" key="1">
    <citation type="journal article" date="2018" name="Nat. Ecol. Evol.">
        <title>Shark genomes provide insights into elasmobranch evolution and the origin of vertebrates.</title>
        <authorList>
            <person name="Hara Y"/>
            <person name="Yamaguchi K"/>
            <person name="Onimaru K"/>
            <person name="Kadota M"/>
            <person name="Koyanagi M"/>
            <person name="Keeley SD"/>
            <person name="Tatsumi K"/>
            <person name="Tanaka K"/>
            <person name="Motone F"/>
            <person name="Kageyama Y"/>
            <person name="Nozu R"/>
            <person name="Adachi N"/>
            <person name="Nishimura O"/>
            <person name="Nakagawa R"/>
            <person name="Tanegashima C"/>
            <person name="Kiyatake I"/>
            <person name="Matsumoto R"/>
            <person name="Murakumo K"/>
            <person name="Nishida K"/>
            <person name="Terakita A"/>
            <person name="Kuratani S"/>
            <person name="Sato K"/>
            <person name="Hyodo S Kuraku.S."/>
        </authorList>
    </citation>
    <scope>NUCLEOTIDE SEQUENCE [LARGE SCALE GENOMIC DNA]</scope>
</reference>
<evidence type="ECO:0000256" key="8">
    <source>
        <dbReference type="RuleBase" id="RU000682"/>
    </source>
</evidence>
<name>A0A401RSW6_CHIPU</name>
<dbReference type="PROSITE" id="PS51179">
    <property type="entry name" value="POU_3"/>
    <property type="match status" value="1"/>
</dbReference>
<dbReference type="Gene3D" id="1.10.10.60">
    <property type="entry name" value="Homeodomain-like"/>
    <property type="match status" value="1"/>
</dbReference>
<dbReference type="InterPro" id="IPR050255">
    <property type="entry name" value="POU_domain_TF"/>
</dbReference>
<dbReference type="PROSITE" id="PS50071">
    <property type="entry name" value="HOMEOBOX_2"/>
    <property type="match status" value="1"/>
</dbReference>
<dbReference type="SUPFAM" id="SSF46689">
    <property type="entry name" value="Homeodomain-like"/>
    <property type="match status" value="1"/>
</dbReference>
<dbReference type="PANTHER" id="PTHR11636:SF125">
    <property type="entry name" value="POU DOMAIN, CLASS 3, TRANSCRIPTION FACTOR 3"/>
    <property type="match status" value="1"/>
</dbReference>